<keyword evidence="4" id="KW-0862">Zinc</keyword>
<keyword evidence="5" id="KW-0482">Metalloprotease</keyword>
<dbReference type="PROSITE" id="PS01302">
    <property type="entry name" value="UPF0758"/>
    <property type="match status" value="1"/>
</dbReference>
<protein>
    <submittedName>
        <fullName evidence="7">DNA repair protein RadC</fullName>
    </submittedName>
</protein>
<dbReference type="GO" id="GO:0046872">
    <property type="term" value="F:metal ion binding"/>
    <property type="evidence" value="ECO:0007669"/>
    <property type="project" value="UniProtKB-KW"/>
</dbReference>
<evidence type="ECO:0000256" key="3">
    <source>
        <dbReference type="ARBA" id="ARBA00022801"/>
    </source>
</evidence>
<keyword evidence="1" id="KW-0645">Protease</keyword>
<dbReference type="Gene3D" id="3.40.140.10">
    <property type="entry name" value="Cytidine Deaminase, domain 2"/>
    <property type="match status" value="1"/>
</dbReference>
<evidence type="ECO:0000256" key="1">
    <source>
        <dbReference type="ARBA" id="ARBA00022670"/>
    </source>
</evidence>
<feature type="domain" description="MPN" evidence="6">
    <location>
        <begin position="27"/>
        <end position="152"/>
    </location>
</feature>
<keyword evidence="3" id="KW-0378">Hydrolase</keyword>
<accession>A0A521FQ32</accession>
<gene>
    <name evidence="7" type="ORF">SAMN06265348_11649</name>
</gene>
<dbReference type="PANTHER" id="PTHR30471">
    <property type="entry name" value="DNA REPAIR PROTEIN RADC"/>
    <property type="match status" value="1"/>
</dbReference>
<dbReference type="GO" id="GO:0006508">
    <property type="term" value="P:proteolysis"/>
    <property type="evidence" value="ECO:0007669"/>
    <property type="project" value="UniProtKB-KW"/>
</dbReference>
<evidence type="ECO:0000313" key="8">
    <source>
        <dbReference type="Proteomes" id="UP000320300"/>
    </source>
</evidence>
<dbReference type="GO" id="GO:0008237">
    <property type="term" value="F:metallopeptidase activity"/>
    <property type="evidence" value="ECO:0007669"/>
    <property type="project" value="UniProtKB-KW"/>
</dbReference>
<evidence type="ECO:0000256" key="5">
    <source>
        <dbReference type="ARBA" id="ARBA00023049"/>
    </source>
</evidence>
<evidence type="ECO:0000313" key="7">
    <source>
        <dbReference type="EMBL" id="SMO98303.1"/>
    </source>
</evidence>
<reference evidence="7 8" key="1">
    <citation type="submission" date="2017-05" db="EMBL/GenBank/DDBJ databases">
        <authorList>
            <person name="Varghese N."/>
            <person name="Submissions S."/>
        </authorList>
    </citation>
    <scope>NUCLEOTIDE SEQUENCE [LARGE SCALE GENOMIC DNA]</scope>
    <source>
        <strain evidence="7 8">DSM 19036</strain>
    </source>
</reference>
<name>A0A521FQ32_9SPHI</name>
<dbReference type="PANTHER" id="PTHR30471:SF3">
    <property type="entry name" value="UPF0758 PROTEIN YEES-RELATED"/>
    <property type="match status" value="1"/>
</dbReference>
<evidence type="ECO:0000256" key="2">
    <source>
        <dbReference type="ARBA" id="ARBA00022723"/>
    </source>
</evidence>
<keyword evidence="2" id="KW-0479">Metal-binding</keyword>
<dbReference type="InterPro" id="IPR020891">
    <property type="entry name" value="UPF0758_CS"/>
</dbReference>
<dbReference type="CDD" id="cd08071">
    <property type="entry name" value="MPN_DUF2466"/>
    <property type="match status" value="1"/>
</dbReference>
<dbReference type="AlphaFoldDB" id="A0A521FQ32"/>
<proteinExistence type="predicted"/>
<dbReference type="EMBL" id="FXTN01000016">
    <property type="protein sequence ID" value="SMO98303.1"/>
    <property type="molecule type" value="Genomic_DNA"/>
</dbReference>
<keyword evidence="8" id="KW-1185">Reference proteome</keyword>
<dbReference type="PROSITE" id="PS50249">
    <property type="entry name" value="MPN"/>
    <property type="match status" value="1"/>
</dbReference>
<dbReference type="InterPro" id="IPR037518">
    <property type="entry name" value="MPN"/>
</dbReference>
<evidence type="ECO:0000259" key="6">
    <source>
        <dbReference type="PROSITE" id="PS50249"/>
    </source>
</evidence>
<sequence length="152" mass="16752">MRPISLSQIPEITLKYRPKVRASERLTLRDSKDVYALLRKKWDSNLIELQEQFKIVLLNSSAQLIGIADLSSGGTTGTIADPKIIFATALKAGAFAIILAHNHPSGNLVASDEDIRSTKKIKDGAQLLDLFVYDHIIVTKEGYLSLADEGMM</sequence>
<organism evidence="7 8">
    <name type="scientific">Pedobacter westerhofensis</name>
    <dbReference type="NCBI Taxonomy" id="425512"/>
    <lineage>
        <taxon>Bacteria</taxon>
        <taxon>Pseudomonadati</taxon>
        <taxon>Bacteroidota</taxon>
        <taxon>Sphingobacteriia</taxon>
        <taxon>Sphingobacteriales</taxon>
        <taxon>Sphingobacteriaceae</taxon>
        <taxon>Pedobacter</taxon>
    </lineage>
</organism>
<evidence type="ECO:0000256" key="4">
    <source>
        <dbReference type="ARBA" id="ARBA00022833"/>
    </source>
</evidence>
<dbReference type="Pfam" id="PF04002">
    <property type="entry name" value="RadC"/>
    <property type="match status" value="1"/>
</dbReference>
<dbReference type="RefSeq" id="WP_142530985.1">
    <property type="nucleotide sequence ID" value="NZ_CBCSJO010000015.1"/>
</dbReference>
<dbReference type="InterPro" id="IPR025657">
    <property type="entry name" value="RadC_JAB"/>
</dbReference>
<dbReference type="OrthoDB" id="9804482at2"/>
<dbReference type="InterPro" id="IPR001405">
    <property type="entry name" value="UPF0758"/>
</dbReference>
<dbReference type="Proteomes" id="UP000320300">
    <property type="component" value="Unassembled WGS sequence"/>
</dbReference>